<dbReference type="Proteomes" id="UP001108029">
    <property type="component" value="Unassembled WGS sequence"/>
</dbReference>
<comment type="pathway">
    <text evidence="2">Protein modification; protein glycosylation.</text>
</comment>
<dbReference type="PANTHER" id="PTHR10859:SF91">
    <property type="entry name" value="DOLICHYL-PHOSPHATE BETA-GLUCOSYLTRANSFERASE"/>
    <property type="match status" value="1"/>
</dbReference>
<evidence type="ECO:0000256" key="5">
    <source>
        <dbReference type="ARBA" id="ARBA00022676"/>
    </source>
</evidence>
<dbReference type="EC" id="2.4.1.117" evidence="4"/>
<feature type="transmembrane region" description="Helical" evidence="13">
    <location>
        <begin position="334"/>
        <end position="360"/>
    </location>
</feature>
<gene>
    <name evidence="15" type="ORF">LJ657_16145</name>
</gene>
<feature type="transmembrane region" description="Helical" evidence="13">
    <location>
        <begin position="249"/>
        <end position="267"/>
    </location>
</feature>
<evidence type="ECO:0000256" key="1">
    <source>
        <dbReference type="ARBA" id="ARBA00004389"/>
    </source>
</evidence>
<dbReference type="GO" id="GO:0006487">
    <property type="term" value="P:protein N-linked glycosylation"/>
    <property type="evidence" value="ECO:0007669"/>
    <property type="project" value="TreeGrafter"/>
</dbReference>
<protein>
    <recommendedName>
        <fullName evidence="4">dolichyl-phosphate beta-glucosyltransferase</fullName>
        <ecNumber evidence="4">2.4.1.117</ecNumber>
    </recommendedName>
</protein>
<dbReference type="RefSeq" id="WP_232649300.1">
    <property type="nucleotide sequence ID" value="NZ_JAJSBI010000007.1"/>
</dbReference>
<organism evidence="15 16">
    <name type="scientific">Streptomyces guryensis</name>
    <dbReference type="NCBI Taxonomy" id="2886947"/>
    <lineage>
        <taxon>Bacteria</taxon>
        <taxon>Bacillati</taxon>
        <taxon>Actinomycetota</taxon>
        <taxon>Actinomycetes</taxon>
        <taxon>Kitasatosporales</taxon>
        <taxon>Streptomycetaceae</taxon>
        <taxon>Streptomyces</taxon>
    </lineage>
</organism>
<feature type="transmembrane region" description="Helical" evidence="13">
    <location>
        <begin position="606"/>
        <end position="627"/>
    </location>
</feature>
<keyword evidence="11 13" id="KW-0472">Membrane</keyword>
<evidence type="ECO:0000256" key="9">
    <source>
        <dbReference type="ARBA" id="ARBA00022968"/>
    </source>
</evidence>
<dbReference type="EMBL" id="JAJSBI010000007">
    <property type="protein sequence ID" value="MCD9875174.1"/>
    <property type="molecule type" value="Genomic_DNA"/>
</dbReference>
<keyword evidence="7 13" id="KW-0812">Transmembrane</keyword>
<accession>A0A9Q3Z6G2</accession>
<dbReference type="InterPro" id="IPR001173">
    <property type="entry name" value="Glyco_trans_2-like"/>
</dbReference>
<comment type="similarity">
    <text evidence="3">Belongs to the glycosyltransferase 2 family.</text>
</comment>
<keyword evidence="9" id="KW-0735">Signal-anchor</keyword>
<evidence type="ECO:0000259" key="14">
    <source>
        <dbReference type="Pfam" id="PF00535"/>
    </source>
</evidence>
<name>A0A9Q3Z6G2_9ACTN</name>
<evidence type="ECO:0000256" key="8">
    <source>
        <dbReference type="ARBA" id="ARBA00022824"/>
    </source>
</evidence>
<comment type="subcellular location">
    <subcellularLocation>
        <location evidence="1">Endoplasmic reticulum membrane</location>
        <topology evidence="1">Single-pass membrane protein</topology>
    </subcellularLocation>
</comment>
<evidence type="ECO:0000256" key="3">
    <source>
        <dbReference type="ARBA" id="ARBA00006739"/>
    </source>
</evidence>
<proteinExistence type="inferred from homology"/>
<evidence type="ECO:0000256" key="4">
    <source>
        <dbReference type="ARBA" id="ARBA00012583"/>
    </source>
</evidence>
<evidence type="ECO:0000256" key="2">
    <source>
        <dbReference type="ARBA" id="ARBA00004922"/>
    </source>
</evidence>
<feature type="transmembrane region" description="Helical" evidence="13">
    <location>
        <begin position="582"/>
        <end position="599"/>
    </location>
</feature>
<keyword evidence="8" id="KW-0256">Endoplasmic reticulum</keyword>
<feature type="domain" description="Glycosyltransferase 2-like" evidence="14">
    <location>
        <begin position="16"/>
        <end position="177"/>
    </location>
</feature>
<sequence length="851" mass="91991">MSKPARSTPSWAVDLSVVIPAFNEEQRLGPTLDAVTRYLRDNEGRWGEWEVVVADDGSTDSTREVVTGLGDPRVQLVTSPRNRGKGNALRLGVAASRGRRVLVTDADLAVPIEELEQLDKAIGEGNAAAVGSRSVPGATIGDRQHPVRELLGRAGNLLIRRTTVPGIRDTQCGFKLFEGEKAREAFAASRINGWGIDVEVLRHFHRADRQVAEVPVRWSHQPGSKLRNLDYVRVLAELTRLRARSLRPADVFAVALFLLMSTALYSGRLFDPDHRYLPDSLQDQNQWEWFFDVTAHNLAHLHNPLFSDLQGFPDGVNLMANTVMLGLTVPFAPLTLLAGPAVSLSVVMTLGLAATAAAWYRLIVKRVVRRRSAAFVGAALAAFAPPMVSHANAHPNFVVLFMIPLIIDRALRLCSAGCAGMGRRSSAGPSWLVAPRGGAADRYSPAPLRGALSRGSVVRDGAVLGVMVAYQVFLGEEPLLLTAIGLVLFAGAYGVVRRDVARRAWRPLLRGLAITAAVCLPLVAYPLVWQFAGPQSYAHMPHSATSGNSPLALLSFAERSLVAGNAQRANALSPNPTEQNAFYGWPLVLLAFAIVVRLWEQALVKALAVTAVGAALLSLGPEFRIPMTDKVYPGPWALLAKLPLFESVIEGRVAMICAPALGMLLAVALDRLAATRNTGTQYLGLLGVCLALLPLVPAPLKTVERPATPAFFTDGAWQPYVRRGESLVTVPLPDAGDAEALHWQQQAGLGFRLPGGYFNGPYGDDRIGIYGASPRYTSDLLRDVADTGVVPKLDATWQAQARRDLTYWKAGALVVSPGPHEEALRRAVTELVGRPGKWVDGVWVWDLHDGS</sequence>
<dbReference type="Gene3D" id="3.90.550.10">
    <property type="entry name" value="Spore Coat Polysaccharide Biosynthesis Protein SpsA, Chain A"/>
    <property type="match status" value="1"/>
</dbReference>
<evidence type="ECO:0000256" key="10">
    <source>
        <dbReference type="ARBA" id="ARBA00022989"/>
    </source>
</evidence>
<dbReference type="InterPro" id="IPR035518">
    <property type="entry name" value="DPG_synthase"/>
</dbReference>
<keyword evidence="16" id="KW-1185">Reference proteome</keyword>
<evidence type="ECO:0000256" key="7">
    <source>
        <dbReference type="ARBA" id="ARBA00022692"/>
    </source>
</evidence>
<dbReference type="PANTHER" id="PTHR10859">
    <property type="entry name" value="GLYCOSYL TRANSFERASE"/>
    <property type="match status" value="1"/>
</dbReference>
<dbReference type="InterPro" id="IPR029044">
    <property type="entry name" value="Nucleotide-diphossugar_trans"/>
</dbReference>
<feature type="transmembrane region" description="Helical" evidence="13">
    <location>
        <begin position="647"/>
        <end position="669"/>
    </location>
</feature>
<keyword evidence="5" id="KW-0328">Glycosyltransferase</keyword>
<feature type="transmembrane region" description="Helical" evidence="13">
    <location>
        <begin position="681"/>
        <end position="700"/>
    </location>
</feature>
<keyword evidence="10 13" id="KW-1133">Transmembrane helix</keyword>
<evidence type="ECO:0000256" key="12">
    <source>
        <dbReference type="ARBA" id="ARBA00045097"/>
    </source>
</evidence>
<comment type="catalytic activity">
    <reaction evidence="12">
        <text>a di-trans,poly-cis-dolichyl phosphate + UDP-alpha-D-glucose = a di-trans,poly-cis-dolichyl beta-D-glucosyl phosphate + UDP</text>
        <dbReference type="Rhea" id="RHEA:15401"/>
        <dbReference type="Rhea" id="RHEA-COMP:19498"/>
        <dbReference type="Rhea" id="RHEA-COMP:19502"/>
        <dbReference type="ChEBI" id="CHEBI:57525"/>
        <dbReference type="ChEBI" id="CHEBI:57683"/>
        <dbReference type="ChEBI" id="CHEBI:58223"/>
        <dbReference type="ChEBI" id="CHEBI:58885"/>
        <dbReference type="EC" id="2.4.1.117"/>
    </reaction>
    <physiologicalReaction direction="left-to-right" evidence="12">
        <dbReference type="Rhea" id="RHEA:15402"/>
    </physiologicalReaction>
</comment>
<feature type="transmembrane region" description="Helical" evidence="13">
    <location>
        <begin position="479"/>
        <end position="496"/>
    </location>
</feature>
<evidence type="ECO:0000256" key="11">
    <source>
        <dbReference type="ARBA" id="ARBA00023136"/>
    </source>
</evidence>
<comment type="caution">
    <text evidence="15">The sequence shown here is derived from an EMBL/GenBank/DDBJ whole genome shotgun (WGS) entry which is preliminary data.</text>
</comment>
<feature type="transmembrane region" description="Helical" evidence="13">
    <location>
        <begin position="372"/>
        <end position="391"/>
    </location>
</feature>
<dbReference type="GO" id="GO:0004581">
    <property type="term" value="F:dolichyl-phosphate beta-glucosyltransferase activity"/>
    <property type="evidence" value="ECO:0007669"/>
    <property type="project" value="UniProtKB-EC"/>
</dbReference>
<feature type="transmembrane region" description="Helical" evidence="13">
    <location>
        <begin position="508"/>
        <end position="528"/>
    </location>
</feature>
<dbReference type="SUPFAM" id="SSF53448">
    <property type="entry name" value="Nucleotide-diphospho-sugar transferases"/>
    <property type="match status" value="1"/>
</dbReference>
<keyword evidence="6" id="KW-0808">Transferase</keyword>
<dbReference type="AlphaFoldDB" id="A0A9Q3Z6G2"/>
<dbReference type="CDD" id="cd04188">
    <property type="entry name" value="DPG_synthase"/>
    <property type="match status" value="1"/>
</dbReference>
<evidence type="ECO:0000256" key="13">
    <source>
        <dbReference type="SAM" id="Phobius"/>
    </source>
</evidence>
<evidence type="ECO:0000256" key="6">
    <source>
        <dbReference type="ARBA" id="ARBA00022679"/>
    </source>
</evidence>
<reference evidence="15" key="1">
    <citation type="submission" date="2021-12" db="EMBL/GenBank/DDBJ databases">
        <authorList>
            <person name="Lee J.-H."/>
            <person name="Kim S.-B."/>
        </authorList>
    </citation>
    <scope>NUCLEOTIDE SEQUENCE</scope>
    <source>
        <strain evidence="15">NR30</strain>
    </source>
</reference>
<evidence type="ECO:0000313" key="16">
    <source>
        <dbReference type="Proteomes" id="UP001108029"/>
    </source>
</evidence>
<dbReference type="Pfam" id="PF00535">
    <property type="entry name" value="Glycos_transf_2"/>
    <property type="match status" value="1"/>
</dbReference>
<evidence type="ECO:0000313" key="15">
    <source>
        <dbReference type="EMBL" id="MCD9875174.1"/>
    </source>
</evidence>